<comment type="caution">
    <text evidence="1">The sequence shown here is derived from an EMBL/GenBank/DDBJ whole genome shotgun (WGS) entry which is preliminary data.</text>
</comment>
<keyword evidence="2" id="KW-1185">Reference proteome</keyword>
<dbReference type="AlphaFoldDB" id="A0A6L5Z2R9"/>
<evidence type="ECO:0000313" key="2">
    <source>
        <dbReference type="Proteomes" id="UP000474957"/>
    </source>
</evidence>
<proteinExistence type="predicted"/>
<evidence type="ECO:0000313" key="1">
    <source>
        <dbReference type="EMBL" id="MSU90881.1"/>
    </source>
</evidence>
<dbReference type="Proteomes" id="UP000474957">
    <property type="component" value="Unassembled WGS sequence"/>
</dbReference>
<dbReference type="RefSeq" id="WP_154447479.1">
    <property type="nucleotide sequence ID" value="NZ_WIND01000013.1"/>
</dbReference>
<accession>A0A6L5Z2R9</accession>
<dbReference type="EMBL" id="WIND01000013">
    <property type="protein sequence ID" value="MSU90881.1"/>
    <property type="molecule type" value="Genomic_DNA"/>
</dbReference>
<gene>
    <name evidence="1" type="ORF">GE300_14865</name>
</gene>
<sequence length="73" mass="8027">MGVFQVIERFIVGGEPIQQPLRPTPEAVEKAWNDHVNGPGRCPKCNQDGLRHKAEGPGSIIIACDFCSEAFYT</sequence>
<protein>
    <submittedName>
        <fullName evidence="1">Uncharacterized protein</fullName>
    </submittedName>
</protein>
<reference evidence="1 2" key="1">
    <citation type="submission" date="2019-10" db="EMBL/GenBank/DDBJ databases">
        <title>Cognatihalovulum marinum gen. nov. sp. nov., a new member of the family Rhodobacteraceae isolated from deep seawater of the Northwest Indian Ocean.</title>
        <authorList>
            <person name="Ruan C."/>
            <person name="Wang J."/>
            <person name="Zheng X."/>
            <person name="Song L."/>
            <person name="Zhu Y."/>
            <person name="Huang Y."/>
            <person name="Lu Z."/>
            <person name="Du W."/>
            <person name="Huang L."/>
            <person name="Dai X."/>
        </authorList>
    </citation>
    <scope>NUCLEOTIDE SEQUENCE [LARGE SCALE GENOMIC DNA]</scope>
    <source>
        <strain evidence="1 2">2CG4</strain>
    </source>
</reference>
<organism evidence="1 2">
    <name type="scientific">Halovulum marinum</name>
    <dbReference type="NCBI Taxonomy" id="2662447"/>
    <lineage>
        <taxon>Bacteria</taxon>
        <taxon>Pseudomonadati</taxon>
        <taxon>Pseudomonadota</taxon>
        <taxon>Alphaproteobacteria</taxon>
        <taxon>Rhodobacterales</taxon>
        <taxon>Paracoccaceae</taxon>
        <taxon>Halovulum</taxon>
    </lineage>
</organism>
<name>A0A6L5Z2R9_9RHOB</name>